<dbReference type="NCBIfam" id="TIGR02870">
    <property type="entry name" value="spore_II_D"/>
    <property type="match status" value="1"/>
</dbReference>
<evidence type="ECO:0000259" key="1">
    <source>
        <dbReference type="Pfam" id="PF08486"/>
    </source>
</evidence>
<dbReference type="PANTHER" id="PTHR30032">
    <property type="entry name" value="N-ACETYLMURAMOYL-L-ALANINE AMIDASE-RELATED"/>
    <property type="match status" value="1"/>
</dbReference>
<evidence type="ECO:0000313" key="3">
    <source>
        <dbReference type="Proteomes" id="UP000784880"/>
    </source>
</evidence>
<dbReference type="PANTHER" id="PTHR30032:SF4">
    <property type="entry name" value="AMIDASE ENHANCER"/>
    <property type="match status" value="1"/>
</dbReference>
<organism evidence="2 3">
    <name type="scientific">Evansella tamaricis</name>
    <dbReference type="NCBI Taxonomy" id="2069301"/>
    <lineage>
        <taxon>Bacteria</taxon>
        <taxon>Bacillati</taxon>
        <taxon>Bacillota</taxon>
        <taxon>Bacilli</taxon>
        <taxon>Bacillales</taxon>
        <taxon>Bacillaceae</taxon>
        <taxon>Evansella</taxon>
    </lineage>
</organism>
<proteinExistence type="predicted"/>
<name>A0ABS6JBM5_9BACI</name>
<dbReference type="InterPro" id="IPR013486">
    <property type="entry name" value="SpoIID/LytB"/>
</dbReference>
<feature type="domain" description="Sporulation stage II protein D amidase enhancer LytB N-terminal" evidence="1">
    <location>
        <begin position="70"/>
        <end position="171"/>
    </location>
</feature>
<comment type="caution">
    <text evidence="2">The sequence shown here is derived from an EMBL/GenBank/DDBJ whole genome shotgun (WGS) entry which is preliminary data.</text>
</comment>
<dbReference type="InterPro" id="IPR014225">
    <property type="entry name" value="Spore_II_D_firmicutes"/>
</dbReference>
<dbReference type="InterPro" id="IPR051922">
    <property type="entry name" value="Bact_Sporulation_Assoc"/>
</dbReference>
<dbReference type="NCBIfam" id="TIGR02669">
    <property type="entry name" value="SpoIID_LytB"/>
    <property type="match status" value="1"/>
</dbReference>
<dbReference type="Proteomes" id="UP000784880">
    <property type="component" value="Unassembled WGS sequence"/>
</dbReference>
<dbReference type="RefSeq" id="WP_217064480.1">
    <property type="nucleotide sequence ID" value="NZ_JAHQCS010000038.1"/>
</dbReference>
<accession>A0ABS6JBM5</accession>
<dbReference type="InterPro" id="IPR013693">
    <property type="entry name" value="SpoIID/LytB_N"/>
</dbReference>
<sequence>MKQLMIVCLLLIGLVLVVPSILVVGFSDGDSASQSTYTEEGPVVSEEEVEEVWIEGAEDAAETVAVFRSERSVVEHIPFEDYIVGVVAKEMPAEFELEALKAQALTARTYIIQLMGVEENLPLGADVTDTDLHQVFSNDEELREQWGSEYDWKIARIREAVYATEGMVITYDGYPIDALYYSTSNGLTENSEEYWSNEYPYLRSVESPWDLESPRYLGHKEMSVGEFEEKLGISVAEHGIGQIVGRTTGGRVEKVVFGDKEFTGREIREELLGLNSADFTWERRGDTIHIETRGWGHGVGMSQYGAHGMAQEGHSFEEIIHHYYQGVEISEVNQVMSAMVAKESR</sequence>
<reference evidence="2 3" key="1">
    <citation type="submission" date="2021-06" db="EMBL/GenBank/DDBJ databases">
        <title>Bacillus sp. RD4P76, an endophyte from a halophyte.</title>
        <authorList>
            <person name="Sun J.-Q."/>
        </authorList>
    </citation>
    <scope>NUCLEOTIDE SEQUENCE [LARGE SCALE GENOMIC DNA]</scope>
    <source>
        <strain evidence="2 3">CGMCC 1.15917</strain>
    </source>
</reference>
<keyword evidence="3" id="KW-1185">Reference proteome</keyword>
<gene>
    <name evidence="2" type="primary">spoIID</name>
    <name evidence="2" type="ORF">KS419_02380</name>
</gene>
<protein>
    <submittedName>
        <fullName evidence="2">Stage II sporulation protein D</fullName>
    </submittedName>
</protein>
<dbReference type="EMBL" id="JAHQCS010000038">
    <property type="protein sequence ID" value="MBU9710589.1"/>
    <property type="molecule type" value="Genomic_DNA"/>
</dbReference>
<dbReference type="Pfam" id="PF08486">
    <property type="entry name" value="SpoIID"/>
    <property type="match status" value="1"/>
</dbReference>
<evidence type="ECO:0000313" key="2">
    <source>
        <dbReference type="EMBL" id="MBU9710589.1"/>
    </source>
</evidence>